<evidence type="ECO:0000313" key="2">
    <source>
        <dbReference type="EMBL" id="MBB4247534.1"/>
    </source>
</evidence>
<protein>
    <submittedName>
        <fullName evidence="2">Uncharacterized protein</fullName>
    </submittedName>
</protein>
<dbReference type="RefSeq" id="WP_153116588.1">
    <property type="nucleotide sequence ID" value="NZ_JACIGE010000006.1"/>
</dbReference>
<keyword evidence="3" id="KW-1185">Reference proteome</keyword>
<feature type="transmembrane region" description="Helical" evidence="1">
    <location>
        <begin position="64"/>
        <end position="85"/>
    </location>
</feature>
<dbReference type="AlphaFoldDB" id="A0A840G050"/>
<accession>A0A840G050</accession>
<proteinExistence type="predicted"/>
<dbReference type="EMBL" id="JACIGE010000006">
    <property type="protein sequence ID" value="MBB4247534.1"/>
    <property type="molecule type" value="Genomic_DNA"/>
</dbReference>
<evidence type="ECO:0000313" key="3">
    <source>
        <dbReference type="Proteomes" id="UP000587070"/>
    </source>
</evidence>
<sequence length="117" mass="12599">MHIIIGMPPAVIIIGVPHIIIRFIMSQHMDIIAIGIAAVGIIMSIMPFGVISMVIAGIIGMPHIIIIGMPLQVIIIGIPLSIMACIIMQQSFIMSMVMPSAGIIMHIIPFSFISQVM</sequence>
<keyword evidence="1" id="KW-0812">Transmembrane</keyword>
<feature type="transmembrane region" description="Helical" evidence="1">
    <location>
        <begin position="6"/>
        <end position="24"/>
    </location>
</feature>
<organism evidence="2 3">
    <name type="scientific">Rhodocyclus tenuis</name>
    <name type="common">Rhodospirillum tenue</name>
    <dbReference type="NCBI Taxonomy" id="1066"/>
    <lineage>
        <taxon>Bacteria</taxon>
        <taxon>Pseudomonadati</taxon>
        <taxon>Pseudomonadota</taxon>
        <taxon>Betaproteobacteria</taxon>
        <taxon>Rhodocyclales</taxon>
        <taxon>Rhodocyclaceae</taxon>
        <taxon>Rhodocyclus</taxon>
    </lineage>
</organism>
<dbReference type="Proteomes" id="UP000587070">
    <property type="component" value="Unassembled WGS sequence"/>
</dbReference>
<feature type="transmembrane region" description="Helical" evidence="1">
    <location>
        <begin position="31"/>
        <end position="58"/>
    </location>
</feature>
<feature type="transmembrane region" description="Helical" evidence="1">
    <location>
        <begin position="92"/>
        <end position="113"/>
    </location>
</feature>
<name>A0A840G050_RHOTE</name>
<dbReference type="OrthoDB" id="9982620at2"/>
<keyword evidence="1" id="KW-1133">Transmembrane helix</keyword>
<keyword evidence="1" id="KW-0472">Membrane</keyword>
<gene>
    <name evidence="2" type="ORF">GGD90_001908</name>
</gene>
<comment type="caution">
    <text evidence="2">The sequence shown here is derived from an EMBL/GenBank/DDBJ whole genome shotgun (WGS) entry which is preliminary data.</text>
</comment>
<evidence type="ECO:0000256" key="1">
    <source>
        <dbReference type="SAM" id="Phobius"/>
    </source>
</evidence>
<reference evidence="2 3" key="1">
    <citation type="submission" date="2020-08" db="EMBL/GenBank/DDBJ databases">
        <title>Genome sequencing of Purple Non-Sulfur Bacteria from various extreme environments.</title>
        <authorList>
            <person name="Mayer M."/>
        </authorList>
    </citation>
    <scope>NUCLEOTIDE SEQUENCE [LARGE SCALE GENOMIC DNA]</scope>
    <source>
        <strain evidence="2 3">2761</strain>
    </source>
</reference>